<dbReference type="KEGG" id="fvr:FVEG_15662"/>
<dbReference type="Pfam" id="PF02775">
    <property type="entry name" value="TPP_enzyme_C"/>
    <property type="match status" value="1"/>
</dbReference>
<dbReference type="GO" id="GO:0030976">
    <property type="term" value="F:thiamine pyrophosphate binding"/>
    <property type="evidence" value="ECO:0007669"/>
    <property type="project" value="InterPro"/>
</dbReference>
<reference evidence="7 8" key="1">
    <citation type="journal article" date="2010" name="Nature">
        <title>Comparative genomics reveals mobile pathogenicity chromosomes in Fusarium.</title>
        <authorList>
            <person name="Ma L.J."/>
            <person name="van der Does H.C."/>
            <person name="Borkovich K.A."/>
            <person name="Coleman J.J."/>
            <person name="Daboussi M.J."/>
            <person name="Di Pietro A."/>
            <person name="Dufresne M."/>
            <person name="Freitag M."/>
            <person name="Grabherr M."/>
            <person name="Henrissat B."/>
            <person name="Houterman P.M."/>
            <person name="Kang S."/>
            <person name="Shim W.B."/>
            <person name="Woloshuk C."/>
            <person name="Xie X."/>
            <person name="Xu J.R."/>
            <person name="Antoniw J."/>
            <person name="Baker S.E."/>
            <person name="Bluhm B.H."/>
            <person name="Breakspear A."/>
            <person name="Brown D.W."/>
            <person name="Butchko R.A."/>
            <person name="Chapman S."/>
            <person name="Coulson R."/>
            <person name="Coutinho P.M."/>
            <person name="Danchin E.G."/>
            <person name="Diener A."/>
            <person name="Gale L.R."/>
            <person name="Gardiner D.M."/>
            <person name="Goff S."/>
            <person name="Hammond-Kosack K.E."/>
            <person name="Hilburn K."/>
            <person name="Hua-Van A."/>
            <person name="Jonkers W."/>
            <person name="Kazan K."/>
            <person name="Kodira C.D."/>
            <person name="Koehrsen M."/>
            <person name="Kumar L."/>
            <person name="Lee Y.H."/>
            <person name="Li L."/>
            <person name="Manners J.M."/>
            <person name="Miranda-Saavedra D."/>
            <person name="Mukherjee M."/>
            <person name="Park G."/>
            <person name="Park J."/>
            <person name="Park S.Y."/>
            <person name="Proctor R.H."/>
            <person name="Regev A."/>
            <person name="Ruiz-Roldan M.C."/>
            <person name="Sain D."/>
            <person name="Sakthikumar S."/>
            <person name="Sykes S."/>
            <person name="Schwartz D.C."/>
            <person name="Turgeon B.G."/>
            <person name="Wapinski I."/>
            <person name="Yoder O."/>
            <person name="Young S."/>
            <person name="Zeng Q."/>
            <person name="Zhou S."/>
            <person name="Galagan J."/>
            <person name="Cuomo C.A."/>
            <person name="Kistler H.C."/>
            <person name="Rep M."/>
        </authorList>
    </citation>
    <scope>NUCLEOTIDE SEQUENCE [LARGE SCALE GENOMIC DNA]</scope>
    <source>
        <strain evidence="8">M3125 / FGSC 7600</strain>
    </source>
</reference>
<feature type="domain" description="Thiamine pyrophosphate enzyme central" evidence="4">
    <location>
        <begin position="209"/>
        <end position="322"/>
    </location>
</feature>
<dbReference type="Pfam" id="PF00205">
    <property type="entry name" value="TPP_enzyme_M"/>
    <property type="match status" value="1"/>
</dbReference>
<dbReference type="SUPFAM" id="SSF52467">
    <property type="entry name" value="DHS-like NAD/FAD-binding domain"/>
    <property type="match status" value="1"/>
</dbReference>
<dbReference type="InterPro" id="IPR029035">
    <property type="entry name" value="DHS-like_NAD/FAD-binding_dom"/>
</dbReference>
<dbReference type="CDD" id="cd00568">
    <property type="entry name" value="TPP_enzymes"/>
    <property type="match status" value="1"/>
</dbReference>
<dbReference type="Pfam" id="PF02776">
    <property type="entry name" value="TPP_enzyme_N"/>
    <property type="match status" value="1"/>
</dbReference>
<keyword evidence="8" id="KW-1185">Reference proteome</keyword>
<gene>
    <name evidence="7" type="ORF">FVEG_15662</name>
</gene>
<protein>
    <submittedName>
        <fullName evidence="7">Uncharacterized protein</fullName>
    </submittedName>
</protein>
<feature type="domain" description="Thiamine pyrophosphate enzyme N-terminal TPP-binding" evidence="6">
    <location>
        <begin position="3"/>
        <end position="106"/>
    </location>
</feature>
<dbReference type="GO" id="GO:0009097">
    <property type="term" value="P:isoleucine biosynthetic process"/>
    <property type="evidence" value="ECO:0007669"/>
    <property type="project" value="TreeGrafter"/>
</dbReference>
<organism evidence="7 8">
    <name type="scientific">Gibberella moniliformis (strain M3125 / FGSC 7600)</name>
    <name type="common">Maize ear and stalk rot fungus</name>
    <name type="synonym">Fusarium verticillioides</name>
    <dbReference type="NCBI Taxonomy" id="334819"/>
    <lineage>
        <taxon>Eukaryota</taxon>
        <taxon>Fungi</taxon>
        <taxon>Dikarya</taxon>
        <taxon>Ascomycota</taxon>
        <taxon>Pezizomycotina</taxon>
        <taxon>Sordariomycetes</taxon>
        <taxon>Hypocreomycetidae</taxon>
        <taxon>Hypocreales</taxon>
        <taxon>Nectriaceae</taxon>
        <taxon>Fusarium</taxon>
        <taxon>Fusarium fujikuroi species complex</taxon>
    </lineage>
</organism>
<evidence type="ECO:0000313" key="7">
    <source>
        <dbReference type="EMBL" id="EWG44466.1"/>
    </source>
</evidence>
<dbReference type="InterPro" id="IPR011766">
    <property type="entry name" value="TPP_enzyme_TPP-bd"/>
</dbReference>
<dbReference type="InterPro" id="IPR012000">
    <property type="entry name" value="Thiamin_PyroP_enz_cen_dom"/>
</dbReference>
<dbReference type="OrthoDB" id="10006023at2759"/>
<feature type="domain" description="Thiamine pyrophosphate enzyme TPP-binding" evidence="5">
    <location>
        <begin position="394"/>
        <end position="531"/>
    </location>
</feature>
<evidence type="ECO:0000256" key="1">
    <source>
        <dbReference type="ARBA" id="ARBA00007812"/>
    </source>
</evidence>
<dbReference type="SUPFAM" id="SSF52518">
    <property type="entry name" value="Thiamin diphosphate-binding fold (THDP-binding)"/>
    <property type="match status" value="2"/>
</dbReference>
<dbReference type="PANTHER" id="PTHR18968">
    <property type="entry name" value="THIAMINE PYROPHOSPHATE ENZYMES"/>
    <property type="match status" value="1"/>
</dbReference>
<dbReference type="InterPro" id="IPR012001">
    <property type="entry name" value="Thiamin_PyroP_enz_TPP-bd_dom"/>
</dbReference>
<dbReference type="RefSeq" id="XP_018750657.1">
    <property type="nucleotide sequence ID" value="XM_018904853.1"/>
</dbReference>
<comment type="similarity">
    <text evidence="1 3">Belongs to the TPP enzyme family.</text>
</comment>
<sequence>MQTYADAIVQALSTFGCDKAFGVFGANIHHIWKALHSRTITVYQFRHESGAAFAAAEYSIQTGKFAIVFVTSGPGITNAITGLRCARQDGARIVFIAGLTSEETDRTGRRPVQETFPMDVEGLTGTTVHSALSHRVIIRDELDVERLLKTLIRVKRDPLGGVLGVFLTGARSKALIPPLQLRPQFEPLTSPSLSKEALVICQEVAERFKNKSCLLWIGYGCRGASALVRQLAERYALPVIATPRAKGIFPENHFLYQGTTGLGESANHIMRTEGPKGVLLLGSKAAELSSMFIQEKWANTDCYCVGLETSEVKRNMPKSSKIIEAEISLFLKAVLEVKYTAGKIPYPHNRNTIIQPVPAASKGRIHPVTVMSVVQSFAVNACGCSIISDAANLYWTAHYLKFSKHGLYRSNLDSSPMGHAVCGVVGMGLGDKHAVAIVSDAAMLMQSEVGTAVLYGSKAIWLVMSGSRYGMFDQVPQMWGDVPPSFCIPHTDFELLALAVGCDGCTVMDEEGLRKALTGALARDGPTVINVIVDSPRLAPSKA</sequence>
<dbReference type="GO" id="GO:0050660">
    <property type="term" value="F:flavin adenine dinucleotide binding"/>
    <property type="evidence" value="ECO:0007669"/>
    <property type="project" value="TreeGrafter"/>
</dbReference>
<evidence type="ECO:0000313" key="8">
    <source>
        <dbReference type="Proteomes" id="UP000009096"/>
    </source>
</evidence>
<dbReference type="Gene3D" id="3.40.50.970">
    <property type="match status" value="2"/>
</dbReference>
<evidence type="ECO:0000259" key="6">
    <source>
        <dbReference type="Pfam" id="PF02776"/>
    </source>
</evidence>
<dbReference type="EMBL" id="DS022247">
    <property type="protein sequence ID" value="EWG44466.1"/>
    <property type="molecule type" value="Genomic_DNA"/>
</dbReference>
<dbReference type="Proteomes" id="UP000009096">
    <property type="component" value="Chromosome 3"/>
</dbReference>
<evidence type="ECO:0000259" key="4">
    <source>
        <dbReference type="Pfam" id="PF00205"/>
    </source>
</evidence>
<evidence type="ECO:0000259" key="5">
    <source>
        <dbReference type="Pfam" id="PF02775"/>
    </source>
</evidence>
<dbReference type="VEuPathDB" id="FungiDB:FVEG_15662"/>
<accession>W7M0J1</accession>
<dbReference type="GeneID" id="30072538"/>
<dbReference type="AlphaFoldDB" id="W7M0J1"/>
<evidence type="ECO:0000256" key="3">
    <source>
        <dbReference type="RuleBase" id="RU362132"/>
    </source>
</evidence>
<proteinExistence type="inferred from homology"/>
<dbReference type="InterPro" id="IPR045229">
    <property type="entry name" value="TPP_enz"/>
</dbReference>
<dbReference type="GO" id="GO:0000287">
    <property type="term" value="F:magnesium ion binding"/>
    <property type="evidence" value="ECO:0007669"/>
    <property type="project" value="InterPro"/>
</dbReference>
<dbReference type="GO" id="GO:0003984">
    <property type="term" value="F:acetolactate synthase activity"/>
    <property type="evidence" value="ECO:0007669"/>
    <property type="project" value="TreeGrafter"/>
</dbReference>
<dbReference type="STRING" id="334819.W7M0J1"/>
<name>W7M0J1_GIBM7</name>
<dbReference type="InterPro" id="IPR029061">
    <property type="entry name" value="THDP-binding"/>
</dbReference>
<evidence type="ECO:0000256" key="2">
    <source>
        <dbReference type="ARBA" id="ARBA00023052"/>
    </source>
</evidence>
<dbReference type="GO" id="GO:0005948">
    <property type="term" value="C:acetolactate synthase complex"/>
    <property type="evidence" value="ECO:0007669"/>
    <property type="project" value="TreeGrafter"/>
</dbReference>
<dbReference type="CDD" id="cd07035">
    <property type="entry name" value="TPP_PYR_POX_like"/>
    <property type="match status" value="1"/>
</dbReference>
<dbReference type="PANTHER" id="PTHR18968:SF167">
    <property type="entry name" value="ACETOLACTATE SYNTHASE LARGE SUBUNIT ILVB2-RELATED"/>
    <property type="match status" value="1"/>
</dbReference>
<dbReference type="GO" id="GO:0009099">
    <property type="term" value="P:L-valine biosynthetic process"/>
    <property type="evidence" value="ECO:0007669"/>
    <property type="project" value="TreeGrafter"/>
</dbReference>
<keyword evidence="2 3" id="KW-0786">Thiamine pyrophosphate</keyword>
<dbReference type="Gene3D" id="3.40.50.1220">
    <property type="entry name" value="TPP-binding domain"/>
    <property type="match status" value="1"/>
</dbReference>